<comment type="caution">
    <text evidence="6">The sequence shown here is derived from an EMBL/GenBank/DDBJ whole genome shotgun (WGS) entry which is preliminary data.</text>
</comment>
<evidence type="ECO:0000256" key="1">
    <source>
        <dbReference type="ARBA" id="ARBA00010646"/>
    </source>
</evidence>
<dbReference type="PROSITE" id="PS51257">
    <property type="entry name" value="PROKAR_LIPOPROTEIN"/>
    <property type="match status" value="1"/>
</dbReference>
<gene>
    <name evidence="6" type="ORF">OEZ60_14405</name>
</gene>
<evidence type="ECO:0000256" key="5">
    <source>
        <dbReference type="SAM" id="SignalP"/>
    </source>
</evidence>
<dbReference type="InterPro" id="IPR017853">
    <property type="entry name" value="GH"/>
</dbReference>
<reference evidence="6 7" key="1">
    <citation type="submission" date="2022-10" db="EMBL/GenBank/DDBJ databases">
        <title>Defluviimonas sp. nov., isolated from ocean surface sediments.</title>
        <authorList>
            <person name="He W."/>
            <person name="Wang L."/>
            <person name="Zhang D.-F."/>
        </authorList>
    </citation>
    <scope>NUCLEOTIDE SEQUENCE [LARGE SCALE GENOMIC DNA]</scope>
    <source>
        <strain evidence="6 7">WL0024</strain>
    </source>
</reference>
<evidence type="ECO:0000256" key="4">
    <source>
        <dbReference type="RuleBase" id="RU361176"/>
    </source>
</evidence>
<dbReference type="GO" id="GO:0016787">
    <property type="term" value="F:hydrolase activity"/>
    <property type="evidence" value="ECO:0007669"/>
    <property type="project" value="UniProtKB-KW"/>
</dbReference>
<dbReference type="InterPro" id="IPR018077">
    <property type="entry name" value="Glyco_hydro_fam25_subgr"/>
</dbReference>
<dbReference type="PROSITE" id="PS51904">
    <property type="entry name" value="GLYCOSYL_HYDROL_F25_2"/>
    <property type="match status" value="1"/>
</dbReference>
<dbReference type="Pfam" id="PF01183">
    <property type="entry name" value="Glyco_hydro_25"/>
    <property type="match status" value="1"/>
</dbReference>
<dbReference type="SUPFAM" id="SSF51445">
    <property type="entry name" value="(Trans)glycosidases"/>
    <property type="match status" value="1"/>
</dbReference>
<evidence type="ECO:0000313" key="7">
    <source>
        <dbReference type="Proteomes" id="UP001209535"/>
    </source>
</evidence>
<dbReference type="Proteomes" id="UP001209535">
    <property type="component" value="Unassembled WGS sequence"/>
</dbReference>
<dbReference type="PANTHER" id="PTHR34135">
    <property type="entry name" value="LYSOZYME"/>
    <property type="match status" value="1"/>
</dbReference>
<comment type="catalytic activity">
    <reaction evidence="4">
        <text>Hydrolysis of (1-&gt;4)-beta-linkages between N-acetylmuramic acid and N-acetyl-D-glucosamine residues in a peptidoglycan and between N-acetyl-D-glucosamine residues in chitodextrins.</text>
        <dbReference type="EC" id="3.2.1.17"/>
    </reaction>
</comment>
<dbReference type="EC" id="3.2.1.17" evidence="4"/>
<proteinExistence type="inferred from homology"/>
<feature type="chain" id="PRO_5047490530" description="Lysozyme" evidence="5">
    <location>
        <begin position="18"/>
        <end position="257"/>
    </location>
</feature>
<feature type="signal peptide" evidence="5">
    <location>
        <begin position="1"/>
        <end position="17"/>
    </location>
</feature>
<dbReference type="SMART" id="SM00641">
    <property type="entry name" value="Glyco_25"/>
    <property type="match status" value="1"/>
</dbReference>
<keyword evidence="7" id="KW-1185">Reference proteome</keyword>
<name>A0ABT2X5I0_9RHOB</name>
<dbReference type="CDD" id="cd06413">
    <property type="entry name" value="GH25_muramidase_1"/>
    <property type="match status" value="1"/>
</dbReference>
<evidence type="ECO:0000313" key="6">
    <source>
        <dbReference type="EMBL" id="MCU9849196.1"/>
    </source>
</evidence>
<evidence type="ECO:0000256" key="3">
    <source>
        <dbReference type="ARBA" id="ARBA00023295"/>
    </source>
</evidence>
<dbReference type="Gene3D" id="3.20.20.80">
    <property type="entry name" value="Glycosidases"/>
    <property type="match status" value="1"/>
</dbReference>
<dbReference type="InterPro" id="IPR002053">
    <property type="entry name" value="Glyco_hydro_25"/>
</dbReference>
<dbReference type="PROSITE" id="PS00953">
    <property type="entry name" value="GLYCOSYL_HYDROL_F25_1"/>
    <property type="match status" value="1"/>
</dbReference>
<protein>
    <recommendedName>
        <fullName evidence="4">Lysozyme</fullName>
        <ecNumber evidence="4">3.2.1.17</ecNumber>
    </recommendedName>
</protein>
<dbReference type="PANTHER" id="PTHR34135:SF2">
    <property type="entry name" value="LYSOZYME"/>
    <property type="match status" value="1"/>
</dbReference>
<evidence type="ECO:0000256" key="2">
    <source>
        <dbReference type="ARBA" id="ARBA00022801"/>
    </source>
</evidence>
<dbReference type="InterPro" id="IPR008270">
    <property type="entry name" value="Glyco_hydro_25_AS"/>
</dbReference>
<dbReference type="RefSeq" id="WP_263337591.1">
    <property type="nucleotide sequence ID" value="NZ_JAOVQO010000013.1"/>
</dbReference>
<accession>A0ABT2X5I0</accession>
<keyword evidence="5" id="KW-0732">Signal</keyword>
<comment type="similarity">
    <text evidence="1 4">Belongs to the glycosyl hydrolase 25 family.</text>
</comment>
<organism evidence="6 7">
    <name type="scientific">Albidovulum salinarum</name>
    <dbReference type="NCBI Taxonomy" id="2984153"/>
    <lineage>
        <taxon>Bacteria</taxon>
        <taxon>Pseudomonadati</taxon>
        <taxon>Pseudomonadota</taxon>
        <taxon>Alphaproteobacteria</taxon>
        <taxon>Rhodobacterales</taxon>
        <taxon>Paracoccaceae</taxon>
        <taxon>Albidovulum</taxon>
    </lineage>
</organism>
<keyword evidence="2 4" id="KW-0378">Hydrolase</keyword>
<keyword evidence="3 4" id="KW-0326">Glycosidase</keyword>
<sequence>MRPIGRFLAVLTLLAMAGCGGGNGRVAGIPQRFSDIDPYDWRGITPAHHPVHGVDVSRYQGAVDWHRVRGSGVSFAFIKATEGGDYADPLFFQHWAGAAQAGIPRGAYHFYYLCRSAVEQAQWFIANVPAERGTLPPVLDVEWNNTSRTCRSRPDPEVIRSEIETFQRIVGARFGQRPVIYTAVDFWRDNELWKLRGEEFWLRSVAGHPSIKYPGQDWSFWQYTGTGVVPGISGEADLNAFAGSEAAWSAWLARRSL</sequence>
<dbReference type="EMBL" id="JAOVQO010000013">
    <property type="protein sequence ID" value="MCU9849196.1"/>
    <property type="molecule type" value="Genomic_DNA"/>
</dbReference>